<gene>
    <name evidence="1" type="ORF">NCTC13184_03512</name>
</gene>
<sequence length="48" mass="5519">MLRWDLPNLVVKLWVNDGAGLIYLVNPARQARDDEYDRMLESAEEDAG</sequence>
<reference evidence="1 2" key="1">
    <citation type="submission" date="2018-06" db="EMBL/GenBank/DDBJ databases">
        <authorList>
            <consortium name="Pathogen Informatics"/>
            <person name="Doyle S."/>
        </authorList>
    </citation>
    <scope>NUCLEOTIDE SEQUENCE [LARGE SCALE GENOMIC DNA]</scope>
    <source>
        <strain evidence="1 2">NCTC13184</strain>
    </source>
</reference>
<dbReference type="AlphaFoldDB" id="A0A378WUH2"/>
<accession>A0A378WUH2</accession>
<organism evidence="1 2">
    <name type="scientific">Nocardia africana</name>
    <dbReference type="NCBI Taxonomy" id="134964"/>
    <lineage>
        <taxon>Bacteria</taxon>
        <taxon>Bacillati</taxon>
        <taxon>Actinomycetota</taxon>
        <taxon>Actinomycetes</taxon>
        <taxon>Mycobacteriales</taxon>
        <taxon>Nocardiaceae</taxon>
        <taxon>Nocardia</taxon>
    </lineage>
</organism>
<evidence type="ECO:0000313" key="1">
    <source>
        <dbReference type="EMBL" id="SUA44990.1"/>
    </source>
</evidence>
<protein>
    <submittedName>
        <fullName evidence="1">Uncharacterized protein</fullName>
    </submittedName>
</protein>
<dbReference type="EMBL" id="UGRU01000001">
    <property type="protein sequence ID" value="SUA44990.1"/>
    <property type="molecule type" value="Genomic_DNA"/>
</dbReference>
<evidence type="ECO:0000313" key="2">
    <source>
        <dbReference type="Proteomes" id="UP000255082"/>
    </source>
</evidence>
<name>A0A378WUH2_9NOCA</name>
<proteinExistence type="predicted"/>
<dbReference type="Proteomes" id="UP000255082">
    <property type="component" value="Unassembled WGS sequence"/>
</dbReference>